<proteinExistence type="predicted"/>
<sequence length="232" mass="26349">MGQEQINLKRTARIAGFIYLFIAITGVFGIMYVPMQLIDSGNLPLTMRTILRHEFLFRSGIMSNLVCQTLFVFLVLQLYKLFQQVSKHLTRTMFALVIVGVPIAFLIIFNQLFALLLLKENFMRGFPSAQLQSLIMAFIKMYNYGNVVIRIFWGLWLIPFGQLVYRSGFMPKILGILLIIGGSAYVLDAFTFVLFPGYHYSVTGIIVGLTSSVAEFSMVFWLLIKGVRKVSA</sequence>
<keyword evidence="1" id="KW-1133">Transmembrane helix</keyword>
<reference evidence="2 3" key="1">
    <citation type="journal article" date="2019" name="Environ. Microbiol.">
        <title>Species interactions and distinct microbial communities in high Arctic permafrost affected cryosols are associated with the CH4 and CO2 gas fluxes.</title>
        <authorList>
            <person name="Altshuler I."/>
            <person name="Hamel J."/>
            <person name="Turney S."/>
            <person name="Magnuson E."/>
            <person name="Levesque R."/>
            <person name="Greer C."/>
            <person name="Whyte L.G."/>
        </authorList>
    </citation>
    <scope>NUCLEOTIDE SEQUENCE [LARGE SCALE GENOMIC DNA]</scope>
    <source>
        <strain evidence="2 3">42</strain>
    </source>
</reference>
<evidence type="ECO:0000313" key="2">
    <source>
        <dbReference type="EMBL" id="TPG43822.1"/>
    </source>
</evidence>
<gene>
    <name evidence="2" type="ORF">EAH81_04525</name>
</gene>
<organism evidence="2 3">
    <name type="scientific">Flavobacterium pectinovorum</name>
    <dbReference type="NCBI Taxonomy" id="29533"/>
    <lineage>
        <taxon>Bacteria</taxon>
        <taxon>Pseudomonadati</taxon>
        <taxon>Bacteroidota</taxon>
        <taxon>Flavobacteriia</taxon>
        <taxon>Flavobacteriales</taxon>
        <taxon>Flavobacteriaceae</taxon>
        <taxon>Flavobacterium</taxon>
    </lineage>
</organism>
<evidence type="ECO:0000313" key="3">
    <source>
        <dbReference type="Proteomes" id="UP000319700"/>
    </source>
</evidence>
<dbReference type="InterPro" id="IPR025495">
    <property type="entry name" value="DUF4386"/>
</dbReference>
<evidence type="ECO:0000256" key="1">
    <source>
        <dbReference type="SAM" id="Phobius"/>
    </source>
</evidence>
<dbReference type="EMBL" id="RCZH01000003">
    <property type="protein sequence ID" value="TPG43822.1"/>
    <property type="molecule type" value="Genomic_DNA"/>
</dbReference>
<feature type="transmembrane region" description="Helical" evidence="1">
    <location>
        <begin position="55"/>
        <end position="82"/>
    </location>
</feature>
<feature type="transmembrane region" description="Helical" evidence="1">
    <location>
        <begin position="94"/>
        <end position="118"/>
    </location>
</feature>
<feature type="transmembrane region" description="Helical" evidence="1">
    <location>
        <begin position="201"/>
        <end position="224"/>
    </location>
</feature>
<feature type="transmembrane region" description="Helical" evidence="1">
    <location>
        <begin position="12"/>
        <end position="35"/>
    </location>
</feature>
<keyword evidence="1" id="KW-0472">Membrane</keyword>
<dbReference type="RefSeq" id="WP_140504219.1">
    <property type="nucleotide sequence ID" value="NZ_RCZH01000003.1"/>
</dbReference>
<feature type="transmembrane region" description="Helical" evidence="1">
    <location>
        <begin position="173"/>
        <end position="195"/>
    </location>
</feature>
<dbReference type="AlphaFoldDB" id="A0A502F374"/>
<accession>A0A502F374</accession>
<dbReference type="OrthoDB" id="1160166at2"/>
<name>A0A502F374_9FLAO</name>
<keyword evidence="3" id="KW-1185">Reference proteome</keyword>
<keyword evidence="1" id="KW-0812">Transmembrane</keyword>
<dbReference type="Proteomes" id="UP000319700">
    <property type="component" value="Unassembled WGS sequence"/>
</dbReference>
<feature type="transmembrane region" description="Helical" evidence="1">
    <location>
        <begin position="141"/>
        <end position="161"/>
    </location>
</feature>
<comment type="caution">
    <text evidence="2">The sequence shown here is derived from an EMBL/GenBank/DDBJ whole genome shotgun (WGS) entry which is preliminary data.</text>
</comment>
<dbReference type="Pfam" id="PF14329">
    <property type="entry name" value="DUF4386"/>
    <property type="match status" value="1"/>
</dbReference>
<protein>
    <submittedName>
        <fullName evidence="2">DUF4386 domain-containing protein</fullName>
    </submittedName>
</protein>